<keyword evidence="2" id="KW-1185">Reference proteome</keyword>
<gene>
    <name evidence="1" type="ORF">MCHLDSM_05328</name>
</gene>
<proteinExistence type="predicted"/>
<accession>A0A0J6VHE8</accession>
<dbReference type="Proteomes" id="UP000036513">
    <property type="component" value="Unassembled WGS sequence"/>
</dbReference>
<name>A0A0J6VHE8_9MYCO</name>
<dbReference type="PATRIC" id="fig|37916.4.peg.5335"/>
<protein>
    <submittedName>
        <fullName evidence="1">Uncharacterized protein</fullName>
    </submittedName>
</protein>
<dbReference type="EMBL" id="JYNL01000064">
    <property type="protein sequence ID" value="KMO70440.1"/>
    <property type="molecule type" value="Genomic_DNA"/>
</dbReference>
<organism evidence="1 2">
    <name type="scientific">Mycolicibacterium chlorophenolicum</name>
    <dbReference type="NCBI Taxonomy" id="37916"/>
    <lineage>
        <taxon>Bacteria</taxon>
        <taxon>Bacillati</taxon>
        <taxon>Actinomycetota</taxon>
        <taxon>Actinomycetes</taxon>
        <taxon>Mycobacteriales</taxon>
        <taxon>Mycobacteriaceae</taxon>
        <taxon>Mycolicibacterium</taxon>
    </lineage>
</organism>
<evidence type="ECO:0000313" key="1">
    <source>
        <dbReference type="EMBL" id="KMO70440.1"/>
    </source>
</evidence>
<comment type="caution">
    <text evidence="1">The sequence shown here is derived from an EMBL/GenBank/DDBJ whole genome shotgun (WGS) entry which is preliminary data.</text>
</comment>
<evidence type="ECO:0000313" key="2">
    <source>
        <dbReference type="Proteomes" id="UP000036513"/>
    </source>
</evidence>
<reference evidence="1 2" key="1">
    <citation type="journal article" date="2015" name="Genome Biol. Evol.">
        <title>Characterization of Three Mycobacterium spp. with Potential Use in Bioremediation by Genome Sequencing and Comparative Genomics.</title>
        <authorList>
            <person name="Das S."/>
            <person name="Pettersson B.M."/>
            <person name="Behra P.R."/>
            <person name="Ramesh M."/>
            <person name="Dasgupta S."/>
            <person name="Bhattacharya A."/>
            <person name="Kirsebom L.A."/>
        </authorList>
    </citation>
    <scope>NUCLEOTIDE SEQUENCE [LARGE SCALE GENOMIC DNA]</scope>
    <source>
        <strain evidence="1 2">DSM 43826</strain>
    </source>
</reference>
<sequence length="36" mass="3873">MNTFEGQPDRVLGCEDLGDSRTWLPAQALAGGRPLT</sequence>
<dbReference type="AlphaFoldDB" id="A0A0J6VHE8"/>